<proteinExistence type="predicted"/>
<dbReference type="GO" id="GO:0003676">
    <property type="term" value="F:nucleic acid binding"/>
    <property type="evidence" value="ECO:0007669"/>
    <property type="project" value="InterPro"/>
</dbReference>
<dbReference type="GO" id="GO:0004523">
    <property type="term" value="F:RNA-DNA hybrid ribonuclease activity"/>
    <property type="evidence" value="ECO:0007669"/>
    <property type="project" value="InterPro"/>
</dbReference>
<dbReference type="Proteomes" id="UP000770661">
    <property type="component" value="Unassembled WGS sequence"/>
</dbReference>
<accession>A0A8J4YGG6</accession>
<name>A0A8J4YGG6_CHIOP</name>
<dbReference type="PROSITE" id="PS50994">
    <property type="entry name" value="INTEGRASE"/>
    <property type="match status" value="1"/>
</dbReference>
<evidence type="ECO:0000313" key="4">
    <source>
        <dbReference type="Proteomes" id="UP000770661"/>
    </source>
</evidence>
<evidence type="ECO:0000313" key="3">
    <source>
        <dbReference type="EMBL" id="KAG0726852.1"/>
    </source>
</evidence>
<dbReference type="InterPro" id="IPR001584">
    <property type="entry name" value="Integrase_cat-core"/>
</dbReference>
<comment type="caution">
    <text evidence="3">The sequence shown here is derived from an EMBL/GenBank/DDBJ whole genome shotgun (WGS) entry which is preliminary data.</text>
</comment>
<gene>
    <name evidence="3" type="ORF">GWK47_035774</name>
</gene>
<feature type="region of interest" description="Disordered" evidence="1">
    <location>
        <begin position="416"/>
        <end position="475"/>
    </location>
</feature>
<keyword evidence="4" id="KW-1185">Reference proteome</keyword>
<evidence type="ECO:0000259" key="2">
    <source>
        <dbReference type="PROSITE" id="PS50994"/>
    </source>
</evidence>
<protein>
    <recommendedName>
        <fullName evidence="2">Integrase catalytic domain-containing protein</fullName>
    </recommendedName>
</protein>
<dbReference type="PANTHER" id="PTHR37984:SF5">
    <property type="entry name" value="PROTEIN NYNRIN-LIKE"/>
    <property type="match status" value="1"/>
</dbReference>
<reference evidence="3" key="1">
    <citation type="submission" date="2020-07" db="EMBL/GenBank/DDBJ databases">
        <title>The High-quality genome of the commercially important snow crab, Chionoecetes opilio.</title>
        <authorList>
            <person name="Jeong J.-H."/>
            <person name="Ryu S."/>
        </authorList>
    </citation>
    <scope>NUCLEOTIDE SEQUENCE</scope>
    <source>
        <strain evidence="3">MADBK_172401_WGS</strain>
        <tissue evidence="3">Digestive gland</tissue>
    </source>
</reference>
<feature type="compositionally biased region" description="Acidic residues" evidence="1">
    <location>
        <begin position="438"/>
        <end position="450"/>
    </location>
</feature>
<dbReference type="SUPFAM" id="SSF53098">
    <property type="entry name" value="Ribonuclease H-like"/>
    <property type="match status" value="2"/>
</dbReference>
<dbReference type="Pfam" id="PF23088">
    <property type="entry name" value="DUF7047"/>
    <property type="match status" value="1"/>
</dbReference>
<evidence type="ECO:0000256" key="1">
    <source>
        <dbReference type="SAM" id="MobiDB-lite"/>
    </source>
</evidence>
<dbReference type="InterPro" id="IPR002156">
    <property type="entry name" value="RNaseH_domain"/>
</dbReference>
<dbReference type="EMBL" id="JACEEZ010003934">
    <property type="protein sequence ID" value="KAG0726852.1"/>
    <property type="molecule type" value="Genomic_DNA"/>
</dbReference>
<dbReference type="GO" id="GO:0015074">
    <property type="term" value="P:DNA integration"/>
    <property type="evidence" value="ECO:0007669"/>
    <property type="project" value="InterPro"/>
</dbReference>
<dbReference type="Pfam" id="PF13456">
    <property type="entry name" value="RVT_3"/>
    <property type="match status" value="1"/>
</dbReference>
<dbReference type="InterPro" id="IPR036397">
    <property type="entry name" value="RNaseH_sf"/>
</dbReference>
<dbReference type="PANTHER" id="PTHR37984">
    <property type="entry name" value="PROTEIN CBG26694"/>
    <property type="match status" value="1"/>
</dbReference>
<organism evidence="3 4">
    <name type="scientific">Chionoecetes opilio</name>
    <name type="common">Atlantic snow crab</name>
    <name type="synonym">Cancer opilio</name>
    <dbReference type="NCBI Taxonomy" id="41210"/>
    <lineage>
        <taxon>Eukaryota</taxon>
        <taxon>Metazoa</taxon>
        <taxon>Ecdysozoa</taxon>
        <taxon>Arthropoda</taxon>
        <taxon>Crustacea</taxon>
        <taxon>Multicrustacea</taxon>
        <taxon>Malacostraca</taxon>
        <taxon>Eumalacostraca</taxon>
        <taxon>Eucarida</taxon>
        <taxon>Decapoda</taxon>
        <taxon>Pleocyemata</taxon>
        <taxon>Brachyura</taxon>
        <taxon>Eubrachyura</taxon>
        <taxon>Majoidea</taxon>
        <taxon>Majidae</taxon>
        <taxon>Chionoecetes</taxon>
    </lineage>
</organism>
<dbReference type="OrthoDB" id="6378490at2759"/>
<dbReference type="Gene3D" id="3.30.420.10">
    <property type="entry name" value="Ribonuclease H-like superfamily/Ribonuclease H"/>
    <property type="match status" value="2"/>
</dbReference>
<dbReference type="InterPro" id="IPR050951">
    <property type="entry name" value="Retrovirus_Pol_polyprotein"/>
</dbReference>
<sequence length="475" mass="53996">MPEKLTRRTVFSLCGELTSHLPVCGWLRVAASYLKRRANAATTSWEDEVTDSKLRFMIEETLKQVKRSDPARGRWDVKGDENSLWVDASSLALGALLEVNVDVIEDACWLRRDECSHINLAELDAVIKGLNLAIAWKMSKLTIMTDSRTVYYWVKDTLSKKARVKTKASSEMLIRRRLETLRAIVEEYGLSLDIRFVSSAENKADALTRVPKRLRPSRYAIWRGIRRQDTASVTEQLESVFLERGAPKELLTDNATSFRSSLFGEFANRWGIAIRYRCAHVPSGNGISERCHRTVKTILARKGCSVAEAVYRYNVMPRGNDAASAPANQIFRYEVRLLGIDEVRQQNQSADDQHRYSVGDRVWIRHPSRRCNSRSLEGTVTRLVSPQNVEVDGMPRHVRDLRWSLHHCPPRGNFQRQSAGCGRGRRRLVDPGAGPCEGSEDEGTIEEGADSPERPQLRRGSRERRPTQLCQYSDL</sequence>
<dbReference type="InterPro" id="IPR055475">
    <property type="entry name" value="DUF7047"/>
</dbReference>
<dbReference type="AlphaFoldDB" id="A0A8J4YGG6"/>
<feature type="domain" description="Integrase catalytic" evidence="2">
    <location>
        <begin position="217"/>
        <end position="299"/>
    </location>
</feature>
<dbReference type="InterPro" id="IPR012337">
    <property type="entry name" value="RNaseH-like_sf"/>
</dbReference>